<organism evidence="2 3">
    <name type="scientific">Spirodela intermedia</name>
    <name type="common">Intermediate duckweed</name>
    <dbReference type="NCBI Taxonomy" id="51605"/>
    <lineage>
        <taxon>Eukaryota</taxon>
        <taxon>Viridiplantae</taxon>
        <taxon>Streptophyta</taxon>
        <taxon>Embryophyta</taxon>
        <taxon>Tracheophyta</taxon>
        <taxon>Spermatophyta</taxon>
        <taxon>Magnoliopsida</taxon>
        <taxon>Liliopsida</taxon>
        <taxon>Araceae</taxon>
        <taxon>Lemnoideae</taxon>
        <taxon>Spirodela</taxon>
    </lineage>
</organism>
<dbReference type="EMBL" id="LR746270">
    <property type="protein sequence ID" value="CAA7399386.1"/>
    <property type="molecule type" value="Genomic_DNA"/>
</dbReference>
<dbReference type="InterPro" id="IPR037045">
    <property type="entry name" value="S8pro/Inhibitor_I9_sf"/>
</dbReference>
<gene>
    <name evidence="2" type="ORF">SI8410_07010056</name>
</gene>
<keyword evidence="3" id="KW-1185">Reference proteome</keyword>
<evidence type="ECO:0000259" key="1">
    <source>
        <dbReference type="Pfam" id="PF05922"/>
    </source>
</evidence>
<accession>A0A7I8KPZ7</accession>
<dbReference type="OrthoDB" id="687377at2759"/>
<evidence type="ECO:0000313" key="3">
    <source>
        <dbReference type="Proteomes" id="UP000663760"/>
    </source>
</evidence>
<protein>
    <recommendedName>
        <fullName evidence="1">Inhibitor I9 domain-containing protein</fullName>
    </recommendedName>
</protein>
<dbReference type="Proteomes" id="UP000663760">
    <property type="component" value="Chromosome 7"/>
</dbReference>
<dbReference type="AlphaFoldDB" id="A0A7I8KPZ7"/>
<feature type="domain" description="Inhibitor I9" evidence="1">
    <location>
        <begin position="51"/>
        <end position="109"/>
    </location>
</feature>
<dbReference type="PANTHER" id="PTHR48222:SF4">
    <property type="entry name" value="PROTEINASE INHIBITOR, PROPEPTIDE"/>
    <property type="match status" value="1"/>
</dbReference>
<reference evidence="2" key="1">
    <citation type="submission" date="2020-02" db="EMBL/GenBank/DDBJ databases">
        <authorList>
            <person name="Scholz U."/>
            <person name="Mascher M."/>
            <person name="Fiebig A."/>
        </authorList>
    </citation>
    <scope>NUCLEOTIDE SEQUENCE</scope>
</reference>
<dbReference type="Pfam" id="PF05922">
    <property type="entry name" value="Inhibitor_I9"/>
    <property type="match status" value="1"/>
</dbReference>
<dbReference type="Gene3D" id="3.30.70.80">
    <property type="entry name" value="Peptidase S8 propeptide/proteinase inhibitor I9"/>
    <property type="match status" value="1"/>
</dbReference>
<proteinExistence type="predicted"/>
<name>A0A7I8KPZ7_SPIIN</name>
<evidence type="ECO:0000313" key="2">
    <source>
        <dbReference type="EMBL" id="CAA7399386.1"/>
    </source>
</evidence>
<sequence length="148" mass="16528">MLNKGFYKILRFRYITEGGDDQTFLFQISRRAMAEEGPNGAGEQPKAAVHIVHVLREDGIDPEAHHVRTLASVLGSEEAARAALVYSYKTAVSGFSAKLTPQQVDEISSMFPRLPAAIVQVFPHQMQCALNSWKEPRILTVSRSYPRI</sequence>
<dbReference type="InterPro" id="IPR010259">
    <property type="entry name" value="S8pro/Inhibitor_I9"/>
</dbReference>
<dbReference type="PANTHER" id="PTHR48222">
    <property type="entry name" value="PROTEINASE INHIBITOR, PROPEPTIDE"/>
    <property type="match status" value="1"/>
</dbReference>